<dbReference type="InterPro" id="IPR014770">
    <property type="entry name" value="Munc13_1"/>
</dbReference>
<dbReference type="GO" id="GO:0098793">
    <property type="term" value="C:presynapse"/>
    <property type="evidence" value="ECO:0007669"/>
    <property type="project" value="GOC"/>
</dbReference>
<dbReference type="GO" id="GO:1905413">
    <property type="term" value="P:regulation of dense core granule exocytosis"/>
    <property type="evidence" value="ECO:0007669"/>
    <property type="project" value="TreeGrafter"/>
</dbReference>
<dbReference type="OrthoDB" id="7976202at2759"/>
<evidence type="ECO:0000256" key="2">
    <source>
        <dbReference type="ARBA" id="ARBA00022483"/>
    </source>
</evidence>
<feature type="domain" description="MHD1" evidence="3">
    <location>
        <begin position="49"/>
        <end position="170"/>
    </location>
</feature>
<evidence type="ECO:0000256" key="1">
    <source>
        <dbReference type="ARBA" id="ARBA00004172"/>
    </source>
</evidence>
<dbReference type="GO" id="GO:0000149">
    <property type="term" value="F:SNARE binding"/>
    <property type="evidence" value="ECO:0007669"/>
    <property type="project" value="TreeGrafter"/>
</dbReference>
<dbReference type="STRING" id="75743.A0A401Q7L4"/>
<dbReference type="OMA" id="AVMYSEM"/>
<reference evidence="4 5" key="1">
    <citation type="journal article" date="2018" name="Nat. Ecol. Evol.">
        <title>Shark genomes provide insights into elasmobranch evolution and the origin of vertebrates.</title>
        <authorList>
            <person name="Hara Y"/>
            <person name="Yamaguchi K"/>
            <person name="Onimaru K"/>
            <person name="Kadota M"/>
            <person name="Koyanagi M"/>
            <person name="Keeley SD"/>
            <person name="Tatsumi K"/>
            <person name="Tanaka K"/>
            <person name="Motone F"/>
            <person name="Kageyama Y"/>
            <person name="Nozu R"/>
            <person name="Adachi N"/>
            <person name="Nishimura O"/>
            <person name="Nakagawa R"/>
            <person name="Tanegashima C"/>
            <person name="Kiyatake I"/>
            <person name="Matsumoto R"/>
            <person name="Murakumo K"/>
            <person name="Nishida K"/>
            <person name="Terakita A"/>
            <person name="Kuratani S"/>
            <person name="Sato K"/>
            <person name="Hyodo S Kuraku.S."/>
        </authorList>
    </citation>
    <scope>NUCLEOTIDE SEQUENCE [LARGE SCALE GENOMIC DNA]</scope>
</reference>
<proteinExistence type="predicted"/>
<sequence>VVKIDYFSITYQQLEKLVADDVVSLMEELGAAVEEERSKMTQQMGETLFELYLSLKELKHFKQLIPLKDSKPLALTNFHDWFQMSINKWLQIVYEKSCERITKAVMVDQLAPVDTLSKHSSSAVDVVTCFTQIKSFWLQLAWPDPMGAFVFVTKITDDICNAAVMYSEMVRQKADDQKKITQQLCIALNNIEHVHTYTWNLPKELDWQGVEASLEQLCGQEGKQQVQRALGTQLQSIDAGMQRQSNYMINQLVEK</sequence>
<dbReference type="GO" id="GO:0032588">
    <property type="term" value="C:trans-Golgi network membrane"/>
    <property type="evidence" value="ECO:0007669"/>
    <property type="project" value="TreeGrafter"/>
</dbReference>
<dbReference type="Pfam" id="PF06292">
    <property type="entry name" value="MUN"/>
    <property type="match status" value="1"/>
</dbReference>
<dbReference type="GO" id="GO:0006887">
    <property type="term" value="P:exocytosis"/>
    <property type="evidence" value="ECO:0007669"/>
    <property type="project" value="UniProtKB-KW"/>
</dbReference>
<organism evidence="4 5">
    <name type="scientific">Scyliorhinus torazame</name>
    <name type="common">Cloudy catshark</name>
    <name type="synonym">Catulus torazame</name>
    <dbReference type="NCBI Taxonomy" id="75743"/>
    <lineage>
        <taxon>Eukaryota</taxon>
        <taxon>Metazoa</taxon>
        <taxon>Chordata</taxon>
        <taxon>Craniata</taxon>
        <taxon>Vertebrata</taxon>
        <taxon>Chondrichthyes</taxon>
        <taxon>Elasmobranchii</taxon>
        <taxon>Galeomorphii</taxon>
        <taxon>Galeoidea</taxon>
        <taxon>Carcharhiniformes</taxon>
        <taxon>Scyliorhinidae</taxon>
        <taxon>Scyliorhinus</taxon>
    </lineage>
</organism>
<evidence type="ECO:0000313" key="5">
    <source>
        <dbReference type="Proteomes" id="UP000288216"/>
    </source>
</evidence>
<dbReference type="PANTHER" id="PTHR45999">
    <property type="entry name" value="UNC-13-4A, ISOFORM B"/>
    <property type="match status" value="1"/>
</dbReference>
<feature type="non-terminal residue" evidence="4">
    <location>
        <position position="255"/>
    </location>
</feature>
<name>A0A401Q7L4_SCYTO</name>
<protein>
    <recommendedName>
        <fullName evidence="3">MHD1 domain-containing protein</fullName>
    </recommendedName>
</protein>
<comment type="caution">
    <text evidence="4">The sequence shown here is derived from an EMBL/GenBank/DDBJ whole genome shotgun (WGS) entry which is preliminary data.</text>
</comment>
<dbReference type="GO" id="GO:0031902">
    <property type="term" value="C:late endosome membrane"/>
    <property type="evidence" value="ECO:0007669"/>
    <property type="project" value="TreeGrafter"/>
</dbReference>
<gene>
    <name evidence="4" type="ORF">scyTo_0022161</name>
</gene>
<comment type="subcellular location">
    <subcellularLocation>
        <location evidence="1">Recycling endosome</location>
    </subcellularLocation>
</comment>
<dbReference type="GO" id="GO:0001956">
    <property type="term" value="P:positive regulation of neurotransmitter secretion"/>
    <property type="evidence" value="ECO:0007669"/>
    <property type="project" value="TreeGrafter"/>
</dbReference>
<dbReference type="GO" id="GO:0055038">
    <property type="term" value="C:recycling endosome membrane"/>
    <property type="evidence" value="ECO:0007669"/>
    <property type="project" value="TreeGrafter"/>
</dbReference>
<dbReference type="InterPro" id="IPR052095">
    <property type="entry name" value="UNC-13_domain"/>
</dbReference>
<evidence type="ECO:0000313" key="4">
    <source>
        <dbReference type="EMBL" id="GCB81351.1"/>
    </source>
</evidence>
<dbReference type="PANTHER" id="PTHR45999:SF1">
    <property type="entry name" value="BAI1-ASSOCIATED PROTEIN 3"/>
    <property type="match status" value="1"/>
</dbReference>
<dbReference type="Proteomes" id="UP000288216">
    <property type="component" value="Unassembled WGS sequence"/>
</dbReference>
<dbReference type="GO" id="GO:0099503">
    <property type="term" value="C:secretory vesicle"/>
    <property type="evidence" value="ECO:0007669"/>
    <property type="project" value="TreeGrafter"/>
</dbReference>
<evidence type="ECO:0000259" key="3">
    <source>
        <dbReference type="PROSITE" id="PS51258"/>
    </source>
</evidence>
<accession>A0A401Q7L4</accession>
<dbReference type="AlphaFoldDB" id="A0A401Q7L4"/>
<keyword evidence="5" id="KW-1185">Reference proteome</keyword>
<dbReference type="PROSITE" id="PS51258">
    <property type="entry name" value="MHD1"/>
    <property type="match status" value="1"/>
</dbReference>
<dbReference type="Gene3D" id="1.10.357.50">
    <property type="match status" value="1"/>
</dbReference>
<keyword evidence="2" id="KW-0268">Exocytosis</keyword>
<dbReference type="EMBL" id="BFAA01021456">
    <property type="protein sequence ID" value="GCB81351.1"/>
    <property type="molecule type" value="Genomic_DNA"/>
</dbReference>
<dbReference type="InterPro" id="IPR010439">
    <property type="entry name" value="MUN_dom"/>
</dbReference>
<feature type="non-terminal residue" evidence="4">
    <location>
        <position position="1"/>
    </location>
</feature>
<dbReference type="GO" id="GO:0005886">
    <property type="term" value="C:plasma membrane"/>
    <property type="evidence" value="ECO:0007669"/>
    <property type="project" value="TreeGrafter"/>
</dbReference>